<dbReference type="Pfam" id="PF04879">
    <property type="entry name" value="Molybdop_Fe4S4"/>
    <property type="match status" value="1"/>
</dbReference>
<dbReference type="EMBL" id="JASAXT010000011">
    <property type="protein sequence ID" value="MDP8148818.1"/>
    <property type="molecule type" value="Genomic_DNA"/>
</dbReference>
<evidence type="ECO:0000313" key="18">
    <source>
        <dbReference type="Proteomes" id="UP001226020"/>
    </source>
</evidence>
<dbReference type="SUPFAM" id="SSF53706">
    <property type="entry name" value="Formate dehydrogenase/DMSO reductase, domains 1-3"/>
    <property type="match status" value="1"/>
</dbReference>
<dbReference type="GO" id="GO:0015944">
    <property type="term" value="P:formate oxidation"/>
    <property type="evidence" value="ECO:0007669"/>
    <property type="project" value="UniProtKB-ARBA"/>
</dbReference>
<dbReference type="GO" id="GO:0043546">
    <property type="term" value="F:molybdopterin cofactor binding"/>
    <property type="evidence" value="ECO:0007669"/>
    <property type="project" value="InterPro"/>
</dbReference>
<keyword evidence="9" id="KW-0574">Periplasm</keyword>
<dbReference type="Gene3D" id="3.30.200.210">
    <property type="match status" value="1"/>
</dbReference>
<evidence type="ECO:0000256" key="13">
    <source>
        <dbReference type="ARBA" id="ARBA00023014"/>
    </source>
</evidence>
<dbReference type="CDD" id="cd02752">
    <property type="entry name" value="MopB_Formate-Dh-Na-like"/>
    <property type="match status" value="1"/>
</dbReference>
<dbReference type="CDD" id="cd02792">
    <property type="entry name" value="MopB_CT_Formate-Dh-Na-like"/>
    <property type="match status" value="1"/>
</dbReference>
<dbReference type="RefSeq" id="WP_306351783.1">
    <property type="nucleotide sequence ID" value="NZ_JASAWV010000009.1"/>
</dbReference>
<dbReference type="PANTHER" id="PTHR43598">
    <property type="entry name" value="TUNGSTEN-CONTAINING FORMYLMETHANOFURAN DEHYDROGENASE 2 SUBUNIT B"/>
    <property type="match status" value="1"/>
</dbReference>
<dbReference type="PROSITE" id="PS51318">
    <property type="entry name" value="TAT"/>
    <property type="match status" value="1"/>
</dbReference>
<dbReference type="Proteomes" id="UP001226020">
    <property type="component" value="Unassembled WGS sequence"/>
</dbReference>
<dbReference type="FunFam" id="3.40.228.10:FF:000009">
    <property type="entry name" value="Formate dehydrogenase, alpha subunit, selenocysteine-containing"/>
    <property type="match status" value="1"/>
</dbReference>
<feature type="domain" description="4Fe-4S Mo/W bis-MGD-type" evidence="16">
    <location>
        <begin position="43"/>
        <end position="106"/>
    </location>
</feature>
<comment type="similarity">
    <text evidence="4">Belongs to the prokaryotic molybdopterin-containing oxidoreductase family.</text>
</comment>
<dbReference type="InterPro" id="IPR009010">
    <property type="entry name" value="Asp_de-COase-like_dom_sf"/>
</dbReference>
<evidence type="ECO:0000256" key="1">
    <source>
        <dbReference type="ARBA" id="ARBA00001942"/>
    </source>
</evidence>
<dbReference type="GO" id="GO:0009061">
    <property type="term" value="P:anaerobic respiration"/>
    <property type="evidence" value="ECO:0007669"/>
    <property type="project" value="TreeGrafter"/>
</dbReference>
<evidence type="ECO:0000256" key="10">
    <source>
        <dbReference type="ARBA" id="ARBA00022933"/>
    </source>
</evidence>
<dbReference type="PANTHER" id="PTHR43598:SF1">
    <property type="entry name" value="FORMATE DEHYDROGENASE-O MAJOR SUBUNIT"/>
    <property type="match status" value="1"/>
</dbReference>
<dbReference type="Gene3D" id="3.40.50.740">
    <property type="match status" value="1"/>
</dbReference>
<dbReference type="FunFam" id="3.40.228.10:FF:000006">
    <property type="entry name" value="Formate dehydrogenase, alpha subunit, selenocysteine-containing"/>
    <property type="match status" value="1"/>
</dbReference>
<sequence>MQVTRRKFFKVCTGVMAGTSATMLGFAPTKAFAAPREYKLLRAKETRQTCTYCAVGCGMLMYSLGDGAKNVRSKLIHVEGDPDHPVSRGSLCPKGAGVMDFVNSPNRVLYPEYRAAGSDKWERISWHDALTRIARLLKDDRDANFQQTNAEGTTVNRWTTTGMLCASAASNETCWLTHKWGRALGMVVLDNQGSTCHGPTVASLAPSFGRGAMTNHWVDIKNADVVIAMGANPAEAHPVGFKWVIEAKKQNNATFMVIDPRFNRSAAVADHYITIRSGSDIAFLLGAIRWLLENDKIQHEYVRHYTNATFLVSNEFDFEDGLFSGYDPETRTYDKSKWVYQLDENGNPIRDMSMQDPRCVINLLRKHVERYTPEMVERITGISPKNQLLFCETIGATAVPDKTTSFLYALGWTQHTVGTQNIRSMAMIQLLLGNIGMAGGGVNALRGHSNVQGATDLGLYPHTLPSYLKLPQDKDRTLADFLARTTPKTLGEDQVNYWKNTPKFMVSLLKAFYGDNATADNEFGYQFLPKYDQRYDPDKYIDLMSQGKVTGYMCQGFNPVGSFPNKNKVIAALSKLKFLVIFDPIKTATSDFWQNHGEMNDVNPADIQTEVFRLPTTCFAEENGSIANSGRWLQWHWKAVEQPYEAKPDVEILSELRAILLEMYRKEGGANFDALEAMQWNYMNPLEPTAEELAKENNGYALKDLYDKDGKLIAKKGQLLSSFGHLRDDGSTMAGCWIYTGQWTEQGNQMANRDNADPSGLGNTLGWSFAWPANRRILYNRASADLAGNPWNKERQLVKWNGKNWNYIDIADFGTAPPNAKTMPFIMQPDGSGGIFGSNRIGDGPFPEHYEPWETPIGTNPLHPNVVQNPVARVLPDDRNSFGTAKEFPYVGTTYSLTELFHCWTGQAMLNVIAQPQQFAEIGEVLAKEKGIKAGDWVKVTSKRGFIKAKAVVTKRLKDLQVNGQTVHQIGLPTHWSFSTVGQKGFLTNTLTPPVGDANTQTPEYKAFLVNIEKVEG</sequence>
<dbReference type="Pfam" id="PF01568">
    <property type="entry name" value="Molydop_binding"/>
    <property type="match status" value="1"/>
</dbReference>
<keyword evidence="10" id="KW-0712">Selenocysteine</keyword>
<evidence type="ECO:0000313" key="17">
    <source>
        <dbReference type="EMBL" id="MDP8148818.1"/>
    </source>
</evidence>
<dbReference type="NCBIfam" id="TIGR01553">
    <property type="entry name" value="formate-DH-alph"/>
    <property type="match status" value="1"/>
</dbReference>
<dbReference type="InterPro" id="IPR006656">
    <property type="entry name" value="Mopterin_OxRdtase"/>
</dbReference>
<dbReference type="FunFam" id="2.40.40.20:FF:000017">
    <property type="entry name" value="Formate dehydrogenase, alpha subunit"/>
    <property type="match status" value="1"/>
</dbReference>
<gene>
    <name evidence="17" type="primary">fdnG</name>
    <name evidence="17" type="ORF">QJU57_06975</name>
</gene>
<dbReference type="InterPro" id="IPR006657">
    <property type="entry name" value="MoPterin_dinucl-bd_dom"/>
</dbReference>
<evidence type="ECO:0000256" key="9">
    <source>
        <dbReference type="ARBA" id="ARBA00022764"/>
    </source>
</evidence>
<feature type="chain" id="PRO_5043678669" evidence="15">
    <location>
        <begin position="34"/>
        <end position="1017"/>
    </location>
</feature>
<dbReference type="GO" id="GO:0009055">
    <property type="term" value="F:electron transfer activity"/>
    <property type="evidence" value="ECO:0007669"/>
    <property type="project" value="InterPro"/>
</dbReference>
<name>A0AAW8CM30_9PAST</name>
<evidence type="ECO:0000256" key="7">
    <source>
        <dbReference type="ARBA" id="ARBA00022723"/>
    </source>
</evidence>
<protein>
    <submittedName>
        <fullName evidence="17">Formate dehydrogenase-N subunit alpha</fullName>
        <ecNumber evidence="17">1.17.5.3</ecNumber>
    </submittedName>
</protein>
<keyword evidence="7" id="KW-0479">Metal-binding</keyword>
<evidence type="ECO:0000256" key="6">
    <source>
        <dbReference type="ARBA" id="ARBA00022505"/>
    </source>
</evidence>
<evidence type="ECO:0000256" key="3">
    <source>
        <dbReference type="ARBA" id="ARBA00004418"/>
    </source>
</evidence>
<evidence type="ECO:0000256" key="12">
    <source>
        <dbReference type="ARBA" id="ARBA00023004"/>
    </source>
</evidence>
<dbReference type="InterPro" id="IPR006963">
    <property type="entry name" value="Mopterin_OxRdtase_4Fe-4S_dom"/>
</dbReference>
<dbReference type="Pfam" id="PF00384">
    <property type="entry name" value="Molybdopterin"/>
    <property type="match status" value="1"/>
</dbReference>
<evidence type="ECO:0000256" key="2">
    <source>
        <dbReference type="ARBA" id="ARBA00001966"/>
    </source>
</evidence>
<keyword evidence="5" id="KW-0004">4Fe-4S</keyword>
<dbReference type="GO" id="GO:0009326">
    <property type="term" value="C:formate dehydrogenase complex"/>
    <property type="evidence" value="ECO:0007669"/>
    <property type="project" value="UniProtKB-ARBA"/>
</dbReference>
<reference evidence="17 18" key="1">
    <citation type="journal article" date="2023" name="Front. Microbiol.">
        <title>Phylogeography and host specificity of Pasteurellaceae pathogenic to sea-farmed fish in the north-east Atlantic.</title>
        <authorList>
            <person name="Gulla S."/>
            <person name="Colquhoun D.J."/>
            <person name="Olsen A.B."/>
            <person name="Spilsberg B."/>
            <person name="Lagesen K."/>
            <person name="Aakesson C.P."/>
            <person name="Strom S."/>
            <person name="Manji F."/>
            <person name="Birkbeck T.H."/>
            <person name="Nilsen H.K."/>
        </authorList>
    </citation>
    <scope>NUCLEOTIDE SEQUENCE [LARGE SCALE GENOMIC DNA]</scope>
    <source>
        <strain evidence="17 18">NVIB3131</strain>
    </source>
</reference>
<evidence type="ECO:0000256" key="8">
    <source>
        <dbReference type="ARBA" id="ARBA00022729"/>
    </source>
</evidence>
<dbReference type="PROSITE" id="PS51669">
    <property type="entry name" value="4FE4S_MOW_BIS_MGD"/>
    <property type="match status" value="1"/>
</dbReference>
<dbReference type="GO" id="GO:0042597">
    <property type="term" value="C:periplasmic space"/>
    <property type="evidence" value="ECO:0007669"/>
    <property type="project" value="UniProtKB-SubCell"/>
</dbReference>
<organism evidence="17 18">
    <name type="scientific">Phocoenobacter atlanticus subsp. atlanticus</name>
    <dbReference type="NCBI Taxonomy" id="3061285"/>
    <lineage>
        <taxon>Bacteria</taxon>
        <taxon>Pseudomonadati</taxon>
        <taxon>Pseudomonadota</taxon>
        <taxon>Gammaproteobacteria</taxon>
        <taxon>Pasteurellales</taxon>
        <taxon>Pasteurellaceae</taxon>
        <taxon>Phocoenobacter</taxon>
        <taxon>Phocoenobacter atlanticus</taxon>
    </lineage>
</organism>
<keyword evidence="11 17" id="KW-0560">Oxidoreductase</keyword>
<dbReference type="InterPro" id="IPR006311">
    <property type="entry name" value="TAT_signal"/>
</dbReference>
<keyword evidence="6" id="KW-0500">Molybdenum</keyword>
<comment type="cofactor">
    <cofactor evidence="1">
        <name>Mo-bis(molybdopterin guanine dinucleotide)</name>
        <dbReference type="ChEBI" id="CHEBI:60539"/>
    </cofactor>
</comment>
<dbReference type="FunFam" id="3.40.50.740:FF:000007">
    <property type="entry name" value="Formate dehydrogenase, alpha subunit, selenocysteine-containing"/>
    <property type="match status" value="1"/>
</dbReference>
<keyword evidence="8 15" id="KW-0732">Signal</keyword>
<keyword evidence="13" id="KW-0411">Iron-sulfur</keyword>
<comment type="caution">
    <text evidence="17">The sequence shown here is derived from an EMBL/GenBank/DDBJ whole genome shotgun (WGS) entry which is preliminary data.</text>
</comment>
<dbReference type="GO" id="GO:0030151">
    <property type="term" value="F:molybdenum ion binding"/>
    <property type="evidence" value="ECO:0007669"/>
    <property type="project" value="TreeGrafter"/>
</dbReference>
<feature type="signal peptide" evidence="15">
    <location>
        <begin position="1"/>
        <end position="33"/>
    </location>
</feature>
<dbReference type="GO" id="GO:0008863">
    <property type="term" value="F:formate dehydrogenase (NAD+) activity"/>
    <property type="evidence" value="ECO:0007669"/>
    <property type="project" value="InterPro"/>
</dbReference>
<proteinExistence type="inferred from homology"/>
<dbReference type="GO" id="GO:0051539">
    <property type="term" value="F:4 iron, 4 sulfur cluster binding"/>
    <property type="evidence" value="ECO:0007669"/>
    <property type="project" value="UniProtKB-KW"/>
</dbReference>
<keyword evidence="12" id="KW-0408">Iron</keyword>
<evidence type="ECO:0000256" key="5">
    <source>
        <dbReference type="ARBA" id="ARBA00022485"/>
    </source>
</evidence>
<accession>A0AAW8CM30</accession>
<evidence type="ECO:0000256" key="4">
    <source>
        <dbReference type="ARBA" id="ARBA00010312"/>
    </source>
</evidence>
<evidence type="ECO:0000256" key="15">
    <source>
        <dbReference type="SAM" id="SignalP"/>
    </source>
</evidence>
<comment type="subcellular location">
    <subcellularLocation>
        <location evidence="3">Periplasm</location>
    </subcellularLocation>
</comment>
<dbReference type="Gene3D" id="2.40.40.20">
    <property type="match status" value="1"/>
</dbReference>
<dbReference type="SMART" id="SM00926">
    <property type="entry name" value="Molybdop_Fe4S4"/>
    <property type="match status" value="1"/>
</dbReference>
<evidence type="ECO:0000256" key="11">
    <source>
        <dbReference type="ARBA" id="ARBA00023002"/>
    </source>
</evidence>
<comment type="cofactor">
    <cofactor evidence="2">
        <name>[4Fe-4S] cluster</name>
        <dbReference type="ChEBI" id="CHEBI:49883"/>
    </cofactor>
</comment>
<evidence type="ECO:0000259" key="16">
    <source>
        <dbReference type="PROSITE" id="PS51669"/>
    </source>
</evidence>
<dbReference type="Gene3D" id="3.40.228.10">
    <property type="entry name" value="Dimethylsulfoxide Reductase, domain 2"/>
    <property type="match status" value="2"/>
</dbReference>
<dbReference type="SUPFAM" id="SSF50692">
    <property type="entry name" value="ADC-like"/>
    <property type="match status" value="1"/>
</dbReference>
<evidence type="ECO:0000256" key="14">
    <source>
        <dbReference type="ARBA" id="ARBA00023027"/>
    </source>
</evidence>
<dbReference type="AlphaFoldDB" id="A0AAW8CM30"/>
<dbReference type="GO" id="GO:0036397">
    <property type="term" value="F:formate dehydrogenase (quinone) activity"/>
    <property type="evidence" value="ECO:0007669"/>
    <property type="project" value="UniProtKB-EC"/>
</dbReference>
<dbReference type="FunFam" id="3.30.200.210:FF:000003">
    <property type="entry name" value="Formate dehydrogenase-N subunit alpha"/>
    <property type="match status" value="1"/>
</dbReference>
<keyword evidence="18" id="KW-1185">Reference proteome</keyword>
<keyword evidence="14" id="KW-0520">NAD</keyword>
<dbReference type="InterPro" id="IPR006443">
    <property type="entry name" value="Formate-DH-alph_fdnG"/>
</dbReference>
<dbReference type="EC" id="1.17.5.3" evidence="17"/>
<dbReference type="GO" id="GO:0047111">
    <property type="term" value="F:formate dehydrogenase (cytochrome-c-553) activity"/>
    <property type="evidence" value="ECO:0007669"/>
    <property type="project" value="InterPro"/>
</dbReference>